<feature type="compositionally biased region" description="Polar residues" evidence="1">
    <location>
        <begin position="88"/>
        <end position="98"/>
    </location>
</feature>
<proteinExistence type="predicted"/>
<sequence length="292" mass="30418">MRDHGALTEEQWNEGVPSSDDHAPPPGYGAPGGHAKPDNYGPPRDRHSYGPPGGMGAPRSYGPPGGGLQHGPPQGNLQYGPPGGFGNADNSGPPSNNLKYGVGPQGIYSSPTSDPYSMFPAGENDRSSYYGRDHRNKDNRDGRSSGRNPLNAQISGKDTPFSLDNMGFGMMSDLKSGPISAGTSFAPGGGSAPSFYGPPTSGPNTFNPSGGLNTFNPTGLLGSSQPTGYGPPGGNEPPPGYNSQFGQLHFQKQDLDLSQNSYQNSQGGYDPYPYESYGPDGGYNGPPQDDED</sequence>
<dbReference type="RefSeq" id="XP_014680704.1">
    <property type="nucleotide sequence ID" value="XM_014825218.1"/>
</dbReference>
<feature type="region of interest" description="Disordered" evidence="1">
    <location>
        <begin position="1"/>
        <end position="292"/>
    </location>
</feature>
<gene>
    <name evidence="3" type="primary">LOC106820710</name>
</gene>
<keyword evidence="2" id="KW-1185">Reference proteome</keyword>
<name>A0ABM1F8D3_PRICU</name>
<evidence type="ECO:0000313" key="3">
    <source>
        <dbReference type="RefSeq" id="XP_014680704.1"/>
    </source>
</evidence>
<feature type="compositionally biased region" description="Polar residues" evidence="1">
    <location>
        <begin position="202"/>
        <end position="227"/>
    </location>
</feature>
<dbReference type="GeneID" id="106820710"/>
<feature type="compositionally biased region" description="Polar residues" evidence="1">
    <location>
        <begin position="145"/>
        <end position="156"/>
    </location>
</feature>
<evidence type="ECO:0000313" key="2">
    <source>
        <dbReference type="Proteomes" id="UP000695022"/>
    </source>
</evidence>
<organism evidence="2 3">
    <name type="scientific">Priapulus caudatus</name>
    <name type="common">Priapulid worm</name>
    <dbReference type="NCBI Taxonomy" id="37621"/>
    <lineage>
        <taxon>Eukaryota</taxon>
        <taxon>Metazoa</taxon>
        <taxon>Ecdysozoa</taxon>
        <taxon>Scalidophora</taxon>
        <taxon>Priapulida</taxon>
        <taxon>Priapulimorpha</taxon>
        <taxon>Priapulimorphida</taxon>
        <taxon>Priapulidae</taxon>
        <taxon>Priapulus</taxon>
    </lineage>
</organism>
<dbReference type="Proteomes" id="UP000695022">
    <property type="component" value="Unplaced"/>
</dbReference>
<protein>
    <submittedName>
        <fullName evidence="3">Collagen alpha-1(I) chain-like</fullName>
    </submittedName>
</protein>
<accession>A0ABM1F8D3</accession>
<reference evidence="3" key="1">
    <citation type="submission" date="2025-08" db="UniProtKB">
        <authorList>
            <consortium name="RefSeq"/>
        </authorList>
    </citation>
    <scope>IDENTIFICATION</scope>
</reference>
<evidence type="ECO:0000256" key="1">
    <source>
        <dbReference type="SAM" id="MobiDB-lite"/>
    </source>
</evidence>
<feature type="compositionally biased region" description="Basic and acidic residues" evidence="1">
    <location>
        <begin position="123"/>
        <end position="144"/>
    </location>
</feature>
<feature type="compositionally biased region" description="Polar residues" evidence="1">
    <location>
        <begin position="256"/>
        <end position="267"/>
    </location>
</feature>